<sequence length="333" mass="36606">MFNNPEPTFIRHYCSVPPHGVNSASYTLFNSKTCSPRSHLGTPLIVVTPSYCNDQHDSPDRLFNQDLFNAVPDISPASASSTRNSPQKRQVDFGEEDSPKRLKLDFSKSCLASDIGSLVWCPTANHSNAVTDFSVEFDKLNSLFPAGAGPCGQLEEPNSYIIQSTLSDSVSIFDSIDCSIFEPLEGTFFDSTQLSLSDHFYNVSDPVEEEDVDPPLSANTTARDPELPSYLEAIPSPPPSLPIEAVSSTIRGNASLNDTHQERERELSCTLLRPPKSLSQINRFKGEVGPQWSLRTSVPSPSKGKVRRMSRRGDHPILEAESDCDKVTGILQD</sequence>
<feature type="region of interest" description="Disordered" evidence="1">
    <location>
        <begin position="74"/>
        <end position="96"/>
    </location>
</feature>
<evidence type="ECO:0000256" key="1">
    <source>
        <dbReference type="SAM" id="MobiDB-lite"/>
    </source>
</evidence>
<gene>
    <name evidence="2" type="ORF">BON22_1590</name>
</gene>
<dbReference type="Proteomes" id="UP000189513">
    <property type="component" value="Unassembled WGS sequence"/>
</dbReference>
<reference evidence="3" key="1">
    <citation type="journal article" date="2017" name="Genome Announc.">
        <title>Genome sequences of Cyberlindnera fabianii 65, Pichia kudriavzevii 129, and Saccharomyces cerevisiae 131 isolated from fermented masau fruits in Zimbabwe.</title>
        <authorList>
            <person name="van Rijswijck I.M.H."/>
            <person name="Derks M.F.L."/>
            <person name="Abee T."/>
            <person name="de Ridder D."/>
            <person name="Smid E.J."/>
        </authorList>
    </citation>
    <scope>NUCLEOTIDE SEQUENCE [LARGE SCALE GENOMIC DNA]</scope>
    <source>
        <strain evidence="3">65</strain>
    </source>
</reference>
<dbReference type="EMBL" id="MPUK01000002">
    <property type="protein sequence ID" value="ONH68732.1"/>
    <property type="molecule type" value="Genomic_DNA"/>
</dbReference>
<protein>
    <submittedName>
        <fullName evidence="2">Uncharacterized protein</fullName>
    </submittedName>
</protein>
<feature type="compositionally biased region" description="Polar residues" evidence="1">
    <location>
        <begin position="77"/>
        <end position="88"/>
    </location>
</feature>
<evidence type="ECO:0000313" key="2">
    <source>
        <dbReference type="EMBL" id="ONH68732.1"/>
    </source>
</evidence>
<dbReference type="AlphaFoldDB" id="A0A1V2LA04"/>
<dbReference type="VEuPathDB" id="FungiDB:BON22_1590"/>
<organism evidence="2 3">
    <name type="scientific">Cyberlindnera fabianii</name>
    <name type="common">Yeast</name>
    <name type="synonym">Hansenula fabianii</name>
    <dbReference type="NCBI Taxonomy" id="36022"/>
    <lineage>
        <taxon>Eukaryota</taxon>
        <taxon>Fungi</taxon>
        <taxon>Dikarya</taxon>
        <taxon>Ascomycota</taxon>
        <taxon>Saccharomycotina</taxon>
        <taxon>Saccharomycetes</taxon>
        <taxon>Phaffomycetales</taxon>
        <taxon>Phaffomycetaceae</taxon>
        <taxon>Cyberlindnera</taxon>
    </lineage>
</organism>
<name>A0A1V2LA04_CYBFA</name>
<accession>A0A1V2LA04</accession>
<keyword evidence="3" id="KW-1185">Reference proteome</keyword>
<evidence type="ECO:0000313" key="3">
    <source>
        <dbReference type="Proteomes" id="UP000189513"/>
    </source>
</evidence>
<proteinExistence type="predicted"/>
<comment type="caution">
    <text evidence="2">The sequence shown here is derived from an EMBL/GenBank/DDBJ whole genome shotgun (WGS) entry which is preliminary data.</text>
</comment>